<dbReference type="InterPro" id="IPR052906">
    <property type="entry name" value="Type_IV_Methyl-Rstrct_Enzyme"/>
</dbReference>
<keyword evidence="1" id="KW-0472">Membrane</keyword>
<dbReference type="InterPro" id="IPR011856">
    <property type="entry name" value="tRNA_endonuc-like_dom_sf"/>
</dbReference>
<dbReference type="Gene3D" id="3.40.1350.10">
    <property type="match status" value="1"/>
</dbReference>
<feature type="transmembrane region" description="Helical" evidence="1">
    <location>
        <begin position="39"/>
        <end position="58"/>
    </location>
</feature>
<dbReference type="GO" id="GO:0015666">
    <property type="term" value="F:restriction endodeoxyribonuclease activity"/>
    <property type="evidence" value="ECO:0007669"/>
    <property type="project" value="TreeGrafter"/>
</dbReference>
<dbReference type="InterPro" id="IPR007560">
    <property type="entry name" value="Restrct_endonuc_IV_Mrr"/>
</dbReference>
<dbReference type="GO" id="GO:0009307">
    <property type="term" value="P:DNA restriction-modification system"/>
    <property type="evidence" value="ECO:0007669"/>
    <property type="project" value="InterPro"/>
</dbReference>
<dbReference type="PROSITE" id="PS51257">
    <property type="entry name" value="PROKAR_LIPOPROTEIN"/>
    <property type="match status" value="1"/>
</dbReference>
<dbReference type="Proteomes" id="UP000315753">
    <property type="component" value="Unassembled WGS sequence"/>
</dbReference>
<proteinExistence type="predicted"/>
<keyword evidence="1" id="KW-1133">Transmembrane helix</keyword>
<feature type="domain" description="Restriction endonuclease type IV Mrr" evidence="2">
    <location>
        <begin position="74"/>
        <end position="183"/>
    </location>
</feature>
<dbReference type="PANTHER" id="PTHR30015:SF6">
    <property type="entry name" value="SLL1429 PROTEIN"/>
    <property type="match status" value="1"/>
</dbReference>
<keyword evidence="3" id="KW-0540">Nuclease</keyword>
<dbReference type="RefSeq" id="WP_141602936.1">
    <property type="nucleotide sequence ID" value="NZ_JARMSC010000025.1"/>
</dbReference>
<feature type="transmembrane region" description="Helical" evidence="1">
    <location>
        <begin position="14"/>
        <end position="33"/>
    </location>
</feature>
<dbReference type="AlphaFoldDB" id="A0A540UZ70"/>
<keyword evidence="3" id="KW-0255">Endonuclease</keyword>
<gene>
    <name evidence="3" type="ORF">FKZ59_11675</name>
</gene>
<reference evidence="3 4" key="1">
    <citation type="submission" date="2019-06" db="EMBL/GenBank/DDBJ databases">
        <title>Genome sequence of Ureibacillus terrenus.</title>
        <authorList>
            <person name="Maclea K.S."/>
            <person name="Simoes M."/>
        </authorList>
    </citation>
    <scope>NUCLEOTIDE SEQUENCE [LARGE SCALE GENOMIC DNA]</scope>
    <source>
        <strain evidence="3 4">ATCC BAA-384</strain>
    </source>
</reference>
<name>A0A540UZ70_9BACL</name>
<evidence type="ECO:0000259" key="2">
    <source>
        <dbReference type="Pfam" id="PF04471"/>
    </source>
</evidence>
<keyword evidence="3" id="KW-0378">Hydrolase</keyword>
<evidence type="ECO:0000313" key="4">
    <source>
        <dbReference type="Proteomes" id="UP000315753"/>
    </source>
</evidence>
<sequence>MAKKKQKKRKKKTFTRFLFQLSLIFAGCIGWYYTENLKGVFISMGSFLLFWILVKIWWKTRGYFRLRKAGIKQIDEMTGEEFEAFLGRLFKKRGFKVTYTKTSGDYGADLILQDRENTIAVQAKRYSGAVGVKAVQEVIGALKMYNATEAWVVTNSYFTKQAQKLAESNDVYLIDRDDLIEIILDSK</sequence>
<accession>A0A540UZ70</accession>
<protein>
    <submittedName>
        <fullName evidence="3">Restriction endonuclease</fullName>
    </submittedName>
</protein>
<dbReference type="PANTHER" id="PTHR30015">
    <property type="entry name" value="MRR RESTRICTION SYSTEM PROTEIN"/>
    <property type="match status" value="1"/>
</dbReference>
<dbReference type="OrthoDB" id="9797274at2"/>
<comment type="caution">
    <text evidence="3">The sequence shown here is derived from an EMBL/GenBank/DDBJ whole genome shotgun (WGS) entry which is preliminary data.</text>
</comment>
<dbReference type="EMBL" id="VIGD01000016">
    <property type="protein sequence ID" value="TQE89782.1"/>
    <property type="molecule type" value="Genomic_DNA"/>
</dbReference>
<dbReference type="Pfam" id="PF04471">
    <property type="entry name" value="Mrr_cat"/>
    <property type="match status" value="1"/>
</dbReference>
<dbReference type="GO" id="GO:0003677">
    <property type="term" value="F:DNA binding"/>
    <property type="evidence" value="ECO:0007669"/>
    <property type="project" value="InterPro"/>
</dbReference>
<dbReference type="InterPro" id="IPR011335">
    <property type="entry name" value="Restrct_endonuc-II-like"/>
</dbReference>
<organism evidence="3 4">
    <name type="scientific">Ureibacillus terrenus</name>
    <dbReference type="NCBI Taxonomy" id="118246"/>
    <lineage>
        <taxon>Bacteria</taxon>
        <taxon>Bacillati</taxon>
        <taxon>Bacillota</taxon>
        <taxon>Bacilli</taxon>
        <taxon>Bacillales</taxon>
        <taxon>Caryophanaceae</taxon>
        <taxon>Ureibacillus</taxon>
    </lineage>
</organism>
<dbReference type="SUPFAM" id="SSF52980">
    <property type="entry name" value="Restriction endonuclease-like"/>
    <property type="match status" value="1"/>
</dbReference>
<keyword evidence="1" id="KW-0812">Transmembrane</keyword>
<keyword evidence="4" id="KW-1185">Reference proteome</keyword>
<evidence type="ECO:0000256" key="1">
    <source>
        <dbReference type="SAM" id="Phobius"/>
    </source>
</evidence>
<evidence type="ECO:0000313" key="3">
    <source>
        <dbReference type="EMBL" id="TQE89782.1"/>
    </source>
</evidence>